<gene>
    <name evidence="1" type="ORF">CQA57_06155</name>
</gene>
<protein>
    <recommendedName>
        <fullName evidence="3">Ferrochelatase</fullName>
    </recommendedName>
</protein>
<dbReference type="Proteomes" id="UP000256695">
    <property type="component" value="Unassembled WGS sequence"/>
</dbReference>
<accession>A0A3D8J5V5</accession>
<organism evidence="1 2">
    <name type="scientific">Helicobacter anseris</name>
    <dbReference type="NCBI Taxonomy" id="375926"/>
    <lineage>
        <taxon>Bacteria</taxon>
        <taxon>Pseudomonadati</taxon>
        <taxon>Campylobacterota</taxon>
        <taxon>Epsilonproteobacteria</taxon>
        <taxon>Campylobacterales</taxon>
        <taxon>Helicobacteraceae</taxon>
        <taxon>Helicobacter</taxon>
    </lineage>
</organism>
<proteinExistence type="predicted"/>
<sequence>MRINQVVELLQGELSNSPAVDSFNSVALNLSNLKRGGLFFAKCLDDIDMAISMGAYGIVYDKFVQMVDAEIAWIKVQDIQESIARLVRFYLLNKNIEVFYLKPRELEIFSQICIDEKIVIFDGNLEKLLEQISQDICYKGVVVADSGFLNLALDYTKSIVPQEKILTIHIATLFDMRVYYKLSQYYLLLPALFFDELSAVVHLCQNYQIDFDLRAFRNLPSVLPSFVDQTPKLLEYGQSERVVIAQKGLNDFREYVNYIAQNGKWGKMKVFVPRDCDFDFDFDVMFYANHEELLKFIGNEKFNFALVLGLENQELAEMLNKPRVESAATLF</sequence>
<name>A0A3D8J5V5_9HELI</name>
<dbReference type="AlphaFoldDB" id="A0A3D8J5V5"/>
<evidence type="ECO:0000313" key="2">
    <source>
        <dbReference type="Proteomes" id="UP000256695"/>
    </source>
</evidence>
<comment type="caution">
    <text evidence="1">The sequence shown here is derived from an EMBL/GenBank/DDBJ whole genome shotgun (WGS) entry which is preliminary data.</text>
</comment>
<evidence type="ECO:0008006" key="3">
    <source>
        <dbReference type="Google" id="ProtNLM"/>
    </source>
</evidence>
<dbReference type="OrthoDB" id="5338390at2"/>
<evidence type="ECO:0000313" key="1">
    <source>
        <dbReference type="EMBL" id="RDU72828.1"/>
    </source>
</evidence>
<dbReference type="EMBL" id="NXLX01000015">
    <property type="protein sequence ID" value="RDU72828.1"/>
    <property type="molecule type" value="Genomic_DNA"/>
</dbReference>
<dbReference type="RefSeq" id="WP_115579358.1">
    <property type="nucleotide sequence ID" value="NZ_NXLX01000015.1"/>
</dbReference>
<keyword evidence="2" id="KW-1185">Reference proteome</keyword>
<reference evidence="1 2" key="1">
    <citation type="submission" date="2018-04" db="EMBL/GenBank/DDBJ databases">
        <title>Novel Campyloabacter and Helicobacter Species and Strains.</title>
        <authorList>
            <person name="Mannion A.J."/>
            <person name="Shen Z."/>
            <person name="Fox J.G."/>
        </authorList>
    </citation>
    <scope>NUCLEOTIDE SEQUENCE [LARGE SCALE GENOMIC DNA]</scope>
    <source>
        <strain evidence="1 2">MIT 04-9362</strain>
    </source>
</reference>